<evidence type="ECO:0000313" key="3">
    <source>
        <dbReference type="EMBL" id="OQR80710.1"/>
    </source>
</evidence>
<dbReference type="STRING" id="74557.A0A1V9Y4R1"/>
<feature type="compositionally biased region" description="Acidic residues" evidence="2">
    <location>
        <begin position="9"/>
        <end position="19"/>
    </location>
</feature>
<feature type="coiled-coil region" evidence="1">
    <location>
        <begin position="595"/>
        <end position="629"/>
    </location>
</feature>
<evidence type="ECO:0000256" key="2">
    <source>
        <dbReference type="SAM" id="MobiDB-lite"/>
    </source>
</evidence>
<feature type="region of interest" description="Disordered" evidence="2">
    <location>
        <begin position="1"/>
        <end position="94"/>
    </location>
</feature>
<feature type="coiled-coil region" evidence="1">
    <location>
        <begin position="428"/>
        <end position="462"/>
    </location>
</feature>
<dbReference type="Proteomes" id="UP000243217">
    <property type="component" value="Unassembled WGS sequence"/>
</dbReference>
<feature type="compositionally biased region" description="Polar residues" evidence="2">
    <location>
        <begin position="719"/>
        <end position="730"/>
    </location>
</feature>
<accession>A0A1V9Y4R1</accession>
<gene>
    <name evidence="3" type="ORF">THRCLA_11943</name>
</gene>
<feature type="coiled-coil region" evidence="1">
    <location>
        <begin position="228"/>
        <end position="389"/>
    </location>
</feature>
<name>A0A1V9Y4R1_9STRA</name>
<dbReference type="AlphaFoldDB" id="A0A1V9Y4R1"/>
<feature type="coiled-coil region" evidence="1">
    <location>
        <begin position="658"/>
        <end position="692"/>
    </location>
</feature>
<proteinExistence type="predicted"/>
<comment type="caution">
    <text evidence="3">The sequence shown here is derived from an EMBL/GenBank/DDBJ whole genome shotgun (WGS) entry which is preliminary data.</text>
</comment>
<dbReference type="GO" id="GO:0005815">
    <property type="term" value="C:microtubule organizing center"/>
    <property type="evidence" value="ECO:0007669"/>
    <property type="project" value="TreeGrafter"/>
</dbReference>
<organism evidence="3 4">
    <name type="scientific">Thraustotheca clavata</name>
    <dbReference type="NCBI Taxonomy" id="74557"/>
    <lineage>
        <taxon>Eukaryota</taxon>
        <taxon>Sar</taxon>
        <taxon>Stramenopiles</taxon>
        <taxon>Oomycota</taxon>
        <taxon>Saprolegniomycetes</taxon>
        <taxon>Saprolegniales</taxon>
        <taxon>Achlyaceae</taxon>
        <taxon>Thraustotheca</taxon>
    </lineage>
</organism>
<feature type="region of interest" description="Disordered" evidence="2">
    <location>
        <begin position="710"/>
        <end position="730"/>
    </location>
</feature>
<feature type="coiled-coil region" evidence="1">
    <location>
        <begin position="151"/>
        <end position="178"/>
    </location>
</feature>
<keyword evidence="1" id="KW-0175">Coiled coil</keyword>
<keyword evidence="4" id="KW-1185">Reference proteome</keyword>
<dbReference type="PANTHER" id="PTHR18950">
    <property type="entry name" value="PROGESTERONE-INDUCED BLOCKING FACTOR 1"/>
    <property type="match status" value="1"/>
</dbReference>
<reference evidence="3 4" key="1">
    <citation type="journal article" date="2014" name="Genome Biol. Evol.">
        <title>The secreted proteins of Achlya hypogyna and Thraustotheca clavata identify the ancestral oomycete secretome and reveal gene acquisitions by horizontal gene transfer.</title>
        <authorList>
            <person name="Misner I."/>
            <person name="Blouin N."/>
            <person name="Leonard G."/>
            <person name="Richards T.A."/>
            <person name="Lane C.E."/>
        </authorList>
    </citation>
    <scope>NUCLEOTIDE SEQUENCE [LARGE SCALE GENOMIC DNA]</scope>
    <source>
        <strain evidence="3 4">ATCC 34112</strain>
    </source>
</reference>
<protein>
    <recommendedName>
        <fullName evidence="5">Progesterone-induced-blocking factor 1</fullName>
    </recommendedName>
</protein>
<evidence type="ECO:0000256" key="1">
    <source>
        <dbReference type="SAM" id="Coils"/>
    </source>
</evidence>
<dbReference type="PANTHER" id="PTHR18950:SF0">
    <property type="entry name" value="PROGESTERONE IMMUNOMODULATORY BINDING FACTOR 1"/>
    <property type="match status" value="1"/>
</dbReference>
<dbReference type="InterPro" id="IPR026205">
    <property type="entry name" value="PIBF1"/>
</dbReference>
<dbReference type="EMBL" id="JNBS01005134">
    <property type="protein sequence ID" value="OQR80710.1"/>
    <property type="molecule type" value="Genomic_DNA"/>
</dbReference>
<sequence>METKRNQSDEEDDIGDESSDSLPSISTGKSSRIDRKARNTSESDHKSDESSSLSLPNSFDNTPNSTPAASPAPLRTPVPSFDFALRKPRSGAPLRTDETMRKFYEIQVDKIRGQLAIALEEKKQAQITLNAQRRSFQESIASLQIKYKNEASQLKTEKAAIETQLHILEQKLKTEKLQFYDLRISPTLAQQYQKQSHDNLTLLEFVQMKVYELLEPYTKAQDASIKEIEVLSNANTSMQNKINQQTDELRQALRKIEVQKREAELADNTRIELEKQVKQLYANIQELKANAAIPPPIIPPSVEAQLKDFRHQIDMSNQARETLKMEKEQLEQKLALIIIDKEYLAKDSSHHAEKHRQLANELEAARANIRRLELSKETFLEQVAQAREESKAVFEHRMQVELAKLQDLSKKELDALRDTGKAVFERENRMLKDSRQDALQQLELANKKIQDVQQAYEDKVLEITRLDAKFTTSVAEVRNELKIKHFEIAQLSRNYEDKCQLLHQAHLEIDMLKQKVDALKLEFQKLETQTTKQINQLTLEREKIKAYEALEVEMDQAILQAGGSANEDIATSTFALIPTAPKRRFQHSITLAQKLVQAEQTIQKQGEKEEQLQSRLEQLQKELEFAKSQLSHVPQPQNYLMEKLLMKEDELDVCQTRCRQLQSSLQQQQMNAQELLNAKLALQAQLHQILNRRHELETLKAKVLETQSRISRTHPPISNAATIPPEQNSSVQSIPKWYQKLRANSPSQSIQPTN</sequence>
<feature type="coiled-coil region" evidence="1">
    <location>
        <begin position="502"/>
        <end position="529"/>
    </location>
</feature>
<evidence type="ECO:0000313" key="4">
    <source>
        <dbReference type="Proteomes" id="UP000243217"/>
    </source>
</evidence>
<feature type="compositionally biased region" description="Basic and acidic residues" evidence="2">
    <location>
        <begin position="31"/>
        <end position="49"/>
    </location>
</feature>
<dbReference type="GO" id="GO:0060271">
    <property type="term" value="P:cilium assembly"/>
    <property type="evidence" value="ECO:0007669"/>
    <property type="project" value="TreeGrafter"/>
</dbReference>
<feature type="compositionally biased region" description="Low complexity" evidence="2">
    <location>
        <begin position="50"/>
        <end position="73"/>
    </location>
</feature>
<dbReference type="OrthoDB" id="299638at2759"/>
<evidence type="ECO:0008006" key="5">
    <source>
        <dbReference type="Google" id="ProtNLM"/>
    </source>
</evidence>